<dbReference type="OrthoDB" id="9781413at2"/>
<organism evidence="1 2">
    <name type="scientific">Vibrio inusitatus NBRC 102082</name>
    <dbReference type="NCBI Taxonomy" id="1219070"/>
    <lineage>
        <taxon>Bacteria</taxon>
        <taxon>Pseudomonadati</taxon>
        <taxon>Pseudomonadota</taxon>
        <taxon>Gammaproteobacteria</taxon>
        <taxon>Vibrionales</taxon>
        <taxon>Vibrionaceae</taxon>
        <taxon>Vibrio</taxon>
    </lineage>
</organism>
<dbReference type="InterPro" id="IPR000150">
    <property type="entry name" value="Cof"/>
</dbReference>
<dbReference type="Proteomes" id="UP000318717">
    <property type="component" value="Unassembled WGS sequence"/>
</dbReference>
<evidence type="ECO:0000313" key="2">
    <source>
        <dbReference type="Proteomes" id="UP000318717"/>
    </source>
</evidence>
<dbReference type="InterPro" id="IPR006379">
    <property type="entry name" value="HAD-SF_hydro_IIB"/>
</dbReference>
<dbReference type="Gene3D" id="3.40.50.1000">
    <property type="entry name" value="HAD superfamily/HAD-like"/>
    <property type="match status" value="1"/>
</dbReference>
<sequence>MYKLIAIDMDGTLLNTDKVISEQNKQAISKARKKGVTVVLASGRPLQGMVDSLEQLNMNSNEDYVLCYNAAMIKNIGTDEVIRECLVSGKDAKRVAKFAEEQGCNYHAFSKIHGLITPRDSHYTQHEAQINNLTVTVMDFDTLEDDHPIVKTMLVDPVEILQPIVENIPQTLKNDYSVVRSAPFFLEFNNPLSNKGEGVKALAKHLGIEQNEVMCIGDAGNDHDMLKYAGLAVVMQNADEETKSLADYVTDSNNDSGVAKAIEKFVLA</sequence>
<dbReference type="SFLD" id="SFLDS00003">
    <property type="entry name" value="Haloacid_Dehalogenase"/>
    <property type="match status" value="1"/>
</dbReference>
<dbReference type="InterPro" id="IPR023214">
    <property type="entry name" value="HAD_sf"/>
</dbReference>
<accession>A0A4Y3HSQ4</accession>
<keyword evidence="2" id="KW-1185">Reference proteome</keyword>
<name>A0A4Y3HSQ4_9VIBR</name>
<dbReference type="PANTHER" id="PTHR10000:SF8">
    <property type="entry name" value="HAD SUPERFAMILY HYDROLASE-LIKE, TYPE 3"/>
    <property type="match status" value="1"/>
</dbReference>
<dbReference type="CDD" id="cd07516">
    <property type="entry name" value="HAD_Pase"/>
    <property type="match status" value="1"/>
</dbReference>
<dbReference type="Gene3D" id="3.30.1240.10">
    <property type="match status" value="1"/>
</dbReference>
<dbReference type="NCBIfam" id="TIGR00099">
    <property type="entry name" value="Cof-subfamily"/>
    <property type="match status" value="1"/>
</dbReference>
<proteinExistence type="predicted"/>
<comment type="caution">
    <text evidence="1">The sequence shown here is derived from an EMBL/GenBank/DDBJ whole genome shotgun (WGS) entry which is preliminary data.</text>
</comment>
<dbReference type="GO" id="GO:0005829">
    <property type="term" value="C:cytosol"/>
    <property type="evidence" value="ECO:0007669"/>
    <property type="project" value="TreeGrafter"/>
</dbReference>
<dbReference type="SUPFAM" id="SSF56784">
    <property type="entry name" value="HAD-like"/>
    <property type="match status" value="1"/>
</dbReference>
<dbReference type="EMBL" id="BJLF01000003">
    <property type="protein sequence ID" value="GEA50179.1"/>
    <property type="molecule type" value="Genomic_DNA"/>
</dbReference>
<reference evidence="1 2" key="1">
    <citation type="submission" date="2019-06" db="EMBL/GenBank/DDBJ databases">
        <title>Whole genome shotgun sequence of Vibrio inusitatus NBRC 102082.</title>
        <authorList>
            <person name="Hosoyama A."/>
            <person name="Uohara A."/>
            <person name="Ohji S."/>
            <person name="Ichikawa N."/>
        </authorList>
    </citation>
    <scope>NUCLEOTIDE SEQUENCE [LARGE SCALE GENOMIC DNA]</scope>
    <source>
        <strain evidence="1 2">NBRC 102082</strain>
    </source>
</reference>
<dbReference type="GO" id="GO:0016791">
    <property type="term" value="F:phosphatase activity"/>
    <property type="evidence" value="ECO:0007669"/>
    <property type="project" value="TreeGrafter"/>
</dbReference>
<evidence type="ECO:0000313" key="1">
    <source>
        <dbReference type="EMBL" id="GEA50179.1"/>
    </source>
</evidence>
<dbReference type="PROSITE" id="PS01228">
    <property type="entry name" value="COF_1"/>
    <property type="match status" value="1"/>
</dbReference>
<gene>
    <name evidence="1" type="ORF">VIN01S_09830</name>
</gene>
<dbReference type="RefSeq" id="WP_141344563.1">
    <property type="nucleotide sequence ID" value="NZ_BJLF01000003.1"/>
</dbReference>
<dbReference type="SFLD" id="SFLDG01140">
    <property type="entry name" value="C2.B:_Phosphomannomutase_and_P"/>
    <property type="match status" value="1"/>
</dbReference>
<dbReference type="AlphaFoldDB" id="A0A4Y3HSQ4"/>
<protein>
    <submittedName>
        <fullName evidence="1">Haloacid dehalogenase</fullName>
    </submittedName>
</protein>
<dbReference type="NCBIfam" id="TIGR01484">
    <property type="entry name" value="HAD-SF-IIB"/>
    <property type="match status" value="1"/>
</dbReference>
<dbReference type="PANTHER" id="PTHR10000">
    <property type="entry name" value="PHOSPHOSERINE PHOSPHATASE"/>
    <property type="match status" value="1"/>
</dbReference>
<dbReference type="Pfam" id="PF08282">
    <property type="entry name" value="Hydrolase_3"/>
    <property type="match status" value="1"/>
</dbReference>
<dbReference type="InterPro" id="IPR036412">
    <property type="entry name" value="HAD-like_sf"/>
</dbReference>
<dbReference type="SFLD" id="SFLDG01144">
    <property type="entry name" value="C2.B.4:_PGP_Like"/>
    <property type="match status" value="1"/>
</dbReference>
<dbReference type="GO" id="GO:0000287">
    <property type="term" value="F:magnesium ion binding"/>
    <property type="evidence" value="ECO:0007669"/>
    <property type="project" value="UniProtKB-ARBA"/>
</dbReference>